<proteinExistence type="predicted"/>
<dbReference type="Proteomes" id="UP001057402">
    <property type="component" value="Chromosome 7"/>
</dbReference>
<organism evidence="1 2">
    <name type="scientific">Melastoma candidum</name>
    <dbReference type="NCBI Taxonomy" id="119954"/>
    <lineage>
        <taxon>Eukaryota</taxon>
        <taxon>Viridiplantae</taxon>
        <taxon>Streptophyta</taxon>
        <taxon>Embryophyta</taxon>
        <taxon>Tracheophyta</taxon>
        <taxon>Spermatophyta</taxon>
        <taxon>Magnoliopsida</taxon>
        <taxon>eudicotyledons</taxon>
        <taxon>Gunneridae</taxon>
        <taxon>Pentapetalae</taxon>
        <taxon>rosids</taxon>
        <taxon>malvids</taxon>
        <taxon>Myrtales</taxon>
        <taxon>Melastomataceae</taxon>
        <taxon>Melastomatoideae</taxon>
        <taxon>Melastomateae</taxon>
        <taxon>Melastoma</taxon>
    </lineage>
</organism>
<reference evidence="2" key="1">
    <citation type="journal article" date="2023" name="Front. Plant Sci.">
        <title>Chromosomal-level genome assembly of Melastoma candidum provides insights into trichome evolution.</title>
        <authorList>
            <person name="Zhong Y."/>
            <person name="Wu W."/>
            <person name="Sun C."/>
            <person name="Zou P."/>
            <person name="Liu Y."/>
            <person name="Dai S."/>
            <person name="Zhou R."/>
        </authorList>
    </citation>
    <scope>NUCLEOTIDE SEQUENCE [LARGE SCALE GENOMIC DNA]</scope>
</reference>
<keyword evidence="2" id="KW-1185">Reference proteome</keyword>
<protein>
    <submittedName>
        <fullName evidence="1">Uncharacterized protein</fullName>
    </submittedName>
</protein>
<name>A0ACB9NXI5_9MYRT</name>
<accession>A0ACB9NXI5</accession>
<sequence>MSLDEAQVARLEQQVADLQQQLQSLRTHHASSSRNREESDHEENPWREESQRGYSPQYQRQERRAPTMNVQIPEFEGNLDPNEFIDWMHTVERIFDYEEVPEDRKVKLAALKLKKYASLWWENTNQQRRREGRDKIRTWSKMKRSMTKRFLPEHHRRDLYLKLQSLQQVSSVSEYTWEFERLLLQCDVQEAPEQTIARYLRGLKPQIADAVDLQQYWSFNDVRALAHKVEQQQARRATTRPFVKAAPFNKGSSSQAKPPSRTTSQRVPPSTTRPEVKSHERDISRRCFKCQGVGHMASECPTRRNVVIRELSDEEEEFEENADPVWDTEEIEEYPDEGELLVVRKALSVTPAKEESQRESIFHTRCTVAGKVCLVIVDSGSCTNAVSRTMVEKLKLPIEAHPHPYRLQWLNKESDVRVTQRARVPFSIGKSYKDEVACDVIPMDACHLLLGRPWQFDRRAQHDGYRNTYSIHIGEKKVTLMPLTSQPTIATQDRLSDQPLKGVQLSRAIQDGEKAYFVILVESIPDAVDLQQYWSFNDVRALAHKVEQQQARRATTRPFVKAAPFNKGSSSQAKPPLTTSRKTPSSTTRPEVKSNDRDNARRCFKCQGIGHVASECPTRRNVVIREPSDGEEEFDENVDPVWDAEEIEEYPDEGELLVVRKALSVIPAKEESQRESIFHTRCTVAGKVCLVIVDSGSCTNAVSRTMVEKLKLPIEAHPHPYRLQWLNKESDVRVTQQVRVPFSIGKSYKDEVACDVIPMDACHLLLGRPWQFDRRAQHDGYRNTYSIHVGEKKVTLMPLTSQPAIATQDRLSDQPLKGVQLVRAIQEIEKAYFVVLVESAPGQATIHPQAASILEEFKDVFLEELPVELPPMRSIQHQIDLVPGASLPNRPAYRCNPEEAKELQRQVDELVNKGSVRESLSPCSVPAILVPKKDGTWRMCMDSRAINKITVKYRFPIPRLDDMLDELHGAQVFSKVDLRSGYHQIRMKEGDEWKTAFKTKYGLYEWLVMPFGLSNAPSTFMRLMTHVLRPFMGKFVVVYFDDILVYSRSNEEHINHLRAVFNTLREEKLYGNLKKCEFFQPSVIFLGFVVSAEGIKVDESKIEAIKEWPTPRSSTRELLIREVHGGGIAGHFGVDKTLAMIQEHFYWPRMEKQVRGLIARCATCQQAKSRVQPQGLYTPLPVPERPWERKTDDATNVADLYFREVLRLHGVPKSIVSDRDTKFLSYFWKTLWHKLGTKLVFSTAYHPQTDGQTEVVNRTMAAILRTLVSKNQKDWDIKLAHAEFAYNRAPSSTTKSSPFQVVYGLNPLVPVELMPASDMRSVSRDAEERAK</sequence>
<gene>
    <name evidence="1" type="ORF">MLD38_025560</name>
</gene>
<evidence type="ECO:0000313" key="2">
    <source>
        <dbReference type="Proteomes" id="UP001057402"/>
    </source>
</evidence>
<comment type="caution">
    <text evidence="1">The sequence shown here is derived from an EMBL/GenBank/DDBJ whole genome shotgun (WGS) entry which is preliminary data.</text>
</comment>
<evidence type="ECO:0000313" key="1">
    <source>
        <dbReference type="EMBL" id="KAI4340751.1"/>
    </source>
</evidence>
<dbReference type="EMBL" id="CM042886">
    <property type="protein sequence ID" value="KAI4340751.1"/>
    <property type="molecule type" value="Genomic_DNA"/>
</dbReference>